<dbReference type="PANTHER" id="PTHR10579:SF43">
    <property type="entry name" value="ZINC FINGER (C3HC4-TYPE RING FINGER) FAMILY PROTEIN"/>
    <property type="match status" value="1"/>
</dbReference>
<dbReference type="PROSITE" id="PS50076">
    <property type="entry name" value="DNAJ_2"/>
    <property type="match status" value="1"/>
</dbReference>
<dbReference type="InterPro" id="IPR018253">
    <property type="entry name" value="DnaJ_domain_CS"/>
</dbReference>
<dbReference type="Pfam" id="PF00092">
    <property type="entry name" value="VWA"/>
    <property type="match status" value="1"/>
</dbReference>
<dbReference type="SUPFAM" id="SSF53300">
    <property type="entry name" value="vWA-like"/>
    <property type="match status" value="1"/>
</dbReference>
<feature type="domain" description="VWFA" evidence="2">
    <location>
        <begin position="123"/>
        <end position="299"/>
    </location>
</feature>
<keyword evidence="4" id="KW-1185">Reference proteome</keyword>
<dbReference type="SUPFAM" id="SSF46565">
    <property type="entry name" value="Chaperone J-domain"/>
    <property type="match status" value="1"/>
</dbReference>
<feature type="domain" description="J" evidence="1">
    <location>
        <begin position="8"/>
        <end position="72"/>
    </location>
</feature>
<dbReference type="InterPro" id="IPR001623">
    <property type="entry name" value="DnaJ_domain"/>
</dbReference>
<comment type="caution">
    <text evidence="3">The sequence shown here is derived from an EMBL/GenBank/DDBJ whole genome shotgun (WGS) entry which is preliminary data.</text>
</comment>
<dbReference type="InterPro" id="IPR002035">
    <property type="entry name" value="VWF_A"/>
</dbReference>
<dbReference type="SMART" id="SM00327">
    <property type="entry name" value="VWA"/>
    <property type="match status" value="1"/>
</dbReference>
<evidence type="ECO:0000259" key="1">
    <source>
        <dbReference type="PROSITE" id="PS50076"/>
    </source>
</evidence>
<dbReference type="InterPro" id="IPR036465">
    <property type="entry name" value="vWFA_dom_sf"/>
</dbReference>
<dbReference type="AlphaFoldDB" id="A0A0P6XI52"/>
<organism evidence="3 4">
    <name type="scientific">Thermanaerothrix daxensis</name>
    <dbReference type="NCBI Taxonomy" id="869279"/>
    <lineage>
        <taxon>Bacteria</taxon>
        <taxon>Bacillati</taxon>
        <taxon>Chloroflexota</taxon>
        <taxon>Anaerolineae</taxon>
        <taxon>Anaerolineales</taxon>
        <taxon>Anaerolineaceae</taxon>
        <taxon>Thermanaerothrix</taxon>
    </lineage>
</organism>
<dbReference type="PROSITE" id="PS50234">
    <property type="entry name" value="VWFA"/>
    <property type="match status" value="1"/>
</dbReference>
<dbReference type="Proteomes" id="UP000050544">
    <property type="component" value="Unassembled WGS sequence"/>
</dbReference>
<dbReference type="STRING" id="869279.SE15_08485"/>
<evidence type="ECO:0000313" key="4">
    <source>
        <dbReference type="Proteomes" id="UP000050544"/>
    </source>
</evidence>
<accession>A0A0P6XI52</accession>
<evidence type="ECO:0000313" key="3">
    <source>
        <dbReference type="EMBL" id="KPL83263.1"/>
    </source>
</evidence>
<evidence type="ECO:0000259" key="2">
    <source>
        <dbReference type="PROSITE" id="PS50234"/>
    </source>
</evidence>
<dbReference type="CDD" id="cd06257">
    <property type="entry name" value="DnaJ"/>
    <property type="match status" value="1"/>
</dbReference>
<dbReference type="RefSeq" id="WP_054521678.1">
    <property type="nucleotide sequence ID" value="NZ_LGKO01000004.1"/>
</dbReference>
<dbReference type="PRINTS" id="PR00625">
    <property type="entry name" value="JDOMAIN"/>
</dbReference>
<dbReference type="OrthoDB" id="140153at2"/>
<dbReference type="PATRIC" id="fig|869279.4.peg.2427"/>
<dbReference type="PANTHER" id="PTHR10579">
    <property type="entry name" value="CALCIUM-ACTIVATED CHLORIDE CHANNEL REGULATOR"/>
    <property type="match status" value="1"/>
</dbReference>
<dbReference type="InterPro" id="IPR051266">
    <property type="entry name" value="CLCR"/>
</dbReference>
<dbReference type="EMBL" id="LGKO01000004">
    <property type="protein sequence ID" value="KPL83263.1"/>
    <property type="molecule type" value="Genomic_DNA"/>
</dbReference>
<name>A0A0P6XI52_9CHLR</name>
<protein>
    <recommendedName>
        <fullName evidence="5">VWFA domain-containing protein</fullName>
    </recommendedName>
</protein>
<proteinExistence type="predicted"/>
<sequence>MMATGVAEYYNILKIPLDATAEEIRAAYFSATRAYHPDVNPSPEARQMFIRVQEAYEVLSNPQRRATYDAGIPPDYRQPPPIAIEWVLSRQVLPRLREPQLVYALLNLRVTTPADPSKAPPAHICLVVDRSTSMRGERIEMVKRSIAHLVQNLRPNDLISLIAFSDRAEVILHATPAQHQIDILHHINQIQVGGGTEILHGLETAINLSRYANHANNIFTQVWLITDGHTYGDEQACVELAATVRRDGIVINAFGIGEDWNDDFLDALTSIAGGNTHYVRSPEDLLAYFERKGRSARQVFARGLELHFISEGGGNLRYAFKVAGDVAPLPLEIPIPMGDLYYDEKMSIALEFLLPPLSPEITSLNLMWGKLMMEVPAFEARYWRLPFTISCEVGEEVGSMIVPETLLQALSRLTLYRMQEKARQEIATGEVSRAARRLQYLATHLLAKGERSLARTVLLEAEHLQRTHQLSGERGKQIKYGTRSLLMLPEPRKD</sequence>
<evidence type="ECO:0008006" key="5">
    <source>
        <dbReference type="Google" id="ProtNLM"/>
    </source>
</evidence>
<dbReference type="Gene3D" id="1.10.287.110">
    <property type="entry name" value="DnaJ domain"/>
    <property type="match status" value="1"/>
</dbReference>
<dbReference type="SMART" id="SM00271">
    <property type="entry name" value="DnaJ"/>
    <property type="match status" value="1"/>
</dbReference>
<dbReference type="Pfam" id="PF00226">
    <property type="entry name" value="DnaJ"/>
    <property type="match status" value="1"/>
</dbReference>
<dbReference type="InterPro" id="IPR036869">
    <property type="entry name" value="J_dom_sf"/>
</dbReference>
<reference evidence="3 4" key="1">
    <citation type="submission" date="2015-07" db="EMBL/GenBank/DDBJ databases">
        <title>Whole genome sequence of Thermanaerothrix daxensis DSM 23592.</title>
        <authorList>
            <person name="Hemp J."/>
            <person name="Ward L.M."/>
            <person name="Pace L.A."/>
            <person name="Fischer W.W."/>
        </authorList>
    </citation>
    <scope>NUCLEOTIDE SEQUENCE [LARGE SCALE GENOMIC DNA]</scope>
    <source>
        <strain evidence="3 4">GNS-1</strain>
    </source>
</reference>
<dbReference type="PROSITE" id="PS00636">
    <property type="entry name" value="DNAJ_1"/>
    <property type="match status" value="1"/>
</dbReference>
<dbReference type="Gene3D" id="3.40.50.410">
    <property type="entry name" value="von Willebrand factor, type A domain"/>
    <property type="match status" value="1"/>
</dbReference>
<gene>
    <name evidence="3" type="ORF">SE15_08485</name>
</gene>